<name>A0AAV3QIC1_LITER</name>
<dbReference type="Pfam" id="PF12576">
    <property type="entry name" value="DUF3754"/>
    <property type="match status" value="1"/>
</dbReference>
<comment type="caution">
    <text evidence="1">The sequence shown here is derived from an EMBL/GenBank/DDBJ whole genome shotgun (WGS) entry which is preliminary data.</text>
</comment>
<dbReference type="PANTHER" id="PTHR33645:SF2">
    <property type="entry name" value="FAMILY PROTEIN, PUTATIVE (DUF3754)-RELATED"/>
    <property type="match status" value="1"/>
</dbReference>
<gene>
    <name evidence="1" type="ORF">LIER_19588</name>
</gene>
<reference evidence="1 2" key="1">
    <citation type="submission" date="2024-01" db="EMBL/GenBank/DDBJ databases">
        <title>The complete chloroplast genome sequence of Lithospermum erythrorhizon: insights into the phylogenetic relationship among Boraginaceae species and the maternal lineages of purple gromwells.</title>
        <authorList>
            <person name="Okada T."/>
            <person name="Watanabe K."/>
        </authorList>
    </citation>
    <scope>NUCLEOTIDE SEQUENCE [LARGE SCALE GENOMIC DNA]</scope>
</reference>
<dbReference type="GO" id="GO:0006508">
    <property type="term" value="P:proteolysis"/>
    <property type="evidence" value="ECO:0007669"/>
    <property type="project" value="UniProtKB-KW"/>
</dbReference>
<dbReference type="PANTHER" id="PTHR33645">
    <property type="entry name" value="AMINOPEPTIDASE (DUF3754)"/>
    <property type="match status" value="1"/>
</dbReference>
<protein>
    <submittedName>
        <fullName evidence="1">Protease</fullName>
    </submittedName>
</protein>
<keyword evidence="1" id="KW-0378">Hydrolase</keyword>
<dbReference type="AlphaFoldDB" id="A0AAV3QIC1"/>
<sequence length="752" mass="85227">MVILLVCKYMNTLLIKIHVVVSLKMITCLQIPSHVTTSSLSSYSTANLGRRLAVEKSGPFSVPIIPTADSVVCKNGYKQQQEEEEEGERISGIEVPRLKHIPVSKSQLIDAIVSNMFGAHSKQEIHHFLHLSACLDSILHAEHKGVLEEIRAYFDLTQPTESKRINGENSSTQGRKAELNEKIHDAVMEKSINNGSLEIFSEEQFDFERLVPFDFNLDPRSLNSSQKKGNGSTVKESSDAAIRFQHALVQLLNNAEFEQLSARDLLLTSALNTDYLLTLPIYVDWKKASDSKAIIFRRGYATEKQKGLMIVEKLDYLQSKLVQRIFFFIGKPLEKAGFFLIKVRAVFTHLPSSRYRVHEISLKQALKTTEESDEQIRSSLKLWLNDLPFFQQSDFSDEDLDDNMTADDRVCRGDLPIWHAAERAVNRYEGILSSAGPRGRLFRKLLAWIGLLPSTPKQTLELDSNTINSELYLRPIFLPRIALSDLWTPASRKYCGNNFWKMLKTGIGVLFSKSVLQEPAFQELILLYTKEVDENDTQQGVSDPPLQLKIYEKIPIPDLPVVFPHKKFSFRILDTVRLDTASILGLLAYIINYKFVDLSSPSAVVLDVIGISALVIYVSRVVLGYKQTWDRYQLLVNRTLYEKTVASGFGSVHFLIDASEQQQFKEAILAYIVLLKEENGQMSCLKSVGEKCEKFIYTALKEKVKMPTEKARKTLVRLGIVTEKVVDGEILLQAIPCSRASEILQERWANLL</sequence>
<dbReference type="Proteomes" id="UP001454036">
    <property type="component" value="Unassembled WGS sequence"/>
</dbReference>
<accession>A0AAV3QIC1</accession>
<keyword evidence="2" id="KW-1185">Reference proteome</keyword>
<organism evidence="1 2">
    <name type="scientific">Lithospermum erythrorhizon</name>
    <name type="common">Purple gromwell</name>
    <name type="synonym">Lithospermum officinale var. erythrorhizon</name>
    <dbReference type="NCBI Taxonomy" id="34254"/>
    <lineage>
        <taxon>Eukaryota</taxon>
        <taxon>Viridiplantae</taxon>
        <taxon>Streptophyta</taxon>
        <taxon>Embryophyta</taxon>
        <taxon>Tracheophyta</taxon>
        <taxon>Spermatophyta</taxon>
        <taxon>Magnoliopsida</taxon>
        <taxon>eudicotyledons</taxon>
        <taxon>Gunneridae</taxon>
        <taxon>Pentapetalae</taxon>
        <taxon>asterids</taxon>
        <taxon>lamiids</taxon>
        <taxon>Boraginales</taxon>
        <taxon>Boraginaceae</taxon>
        <taxon>Boraginoideae</taxon>
        <taxon>Lithospermeae</taxon>
        <taxon>Lithospermum</taxon>
    </lineage>
</organism>
<evidence type="ECO:0000313" key="2">
    <source>
        <dbReference type="Proteomes" id="UP001454036"/>
    </source>
</evidence>
<dbReference type="EMBL" id="BAABME010004856">
    <property type="protein sequence ID" value="GAA0163810.1"/>
    <property type="molecule type" value="Genomic_DNA"/>
</dbReference>
<dbReference type="InterPro" id="IPR022227">
    <property type="entry name" value="DUF3754"/>
</dbReference>
<proteinExistence type="predicted"/>
<dbReference type="GO" id="GO:0008233">
    <property type="term" value="F:peptidase activity"/>
    <property type="evidence" value="ECO:0007669"/>
    <property type="project" value="UniProtKB-KW"/>
</dbReference>
<evidence type="ECO:0000313" key="1">
    <source>
        <dbReference type="EMBL" id="GAA0163810.1"/>
    </source>
</evidence>
<keyword evidence="1" id="KW-0645">Protease</keyword>